<organism evidence="9 10">
    <name type="scientific">Dyadobacter linearis</name>
    <dbReference type="NCBI Taxonomy" id="2823330"/>
    <lineage>
        <taxon>Bacteria</taxon>
        <taxon>Pseudomonadati</taxon>
        <taxon>Bacteroidota</taxon>
        <taxon>Cytophagia</taxon>
        <taxon>Cytophagales</taxon>
        <taxon>Spirosomataceae</taxon>
        <taxon>Dyadobacter</taxon>
    </lineage>
</organism>
<dbReference type="Proteomes" id="UP000679725">
    <property type="component" value="Unassembled WGS sequence"/>
</dbReference>
<evidence type="ECO:0000256" key="5">
    <source>
        <dbReference type="ARBA" id="ARBA00023136"/>
    </source>
</evidence>
<keyword evidence="10" id="KW-1185">Reference proteome</keyword>
<accession>A0ABM8UJE9</accession>
<dbReference type="SUPFAM" id="SSF56935">
    <property type="entry name" value="Porins"/>
    <property type="match status" value="1"/>
</dbReference>
<dbReference type="InterPro" id="IPR036942">
    <property type="entry name" value="Beta-barrel_TonB_sf"/>
</dbReference>
<evidence type="ECO:0000313" key="10">
    <source>
        <dbReference type="Proteomes" id="UP000679725"/>
    </source>
</evidence>
<dbReference type="SUPFAM" id="SSF49464">
    <property type="entry name" value="Carboxypeptidase regulatory domain-like"/>
    <property type="match status" value="1"/>
</dbReference>
<dbReference type="Gene3D" id="2.170.130.10">
    <property type="entry name" value="TonB-dependent receptor, plug domain"/>
    <property type="match status" value="1"/>
</dbReference>
<dbReference type="InterPro" id="IPR039426">
    <property type="entry name" value="TonB-dep_rcpt-like"/>
</dbReference>
<dbReference type="InterPro" id="IPR008969">
    <property type="entry name" value="CarboxyPept-like_regulatory"/>
</dbReference>
<evidence type="ECO:0000256" key="2">
    <source>
        <dbReference type="ARBA" id="ARBA00022448"/>
    </source>
</evidence>
<dbReference type="InterPro" id="IPR012910">
    <property type="entry name" value="Plug_dom"/>
</dbReference>
<keyword evidence="4 7" id="KW-0812">Transmembrane</keyword>
<dbReference type="InterPro" id="IPR037066">
    <property type="entry name" value="Plug_dom_sf"/>
</dbReference>
<evidence type="ECO:0000313" key="9">
    <source>
        <dbReference type="EMBL" id="CAG5067555.1"/>
    </source>
</evidence>
<evidence type="ECO:0000256" key="4">
    <source>
        <dbReference type="ARBA" id="ARBA00022692"/>
    </source>
</evidence>
<dbReference type="EMBL" id="CAJRAU010000001">
    <property type="protein sequence ID" value="CAG5067555.1"/>
    <property type="molecule type" value="Genomic_DNA"/>
</dbReference>
<dbReference type="Pfam" id="PF13715">
    <property type="entry name" value="CarbopepD_reg_2"/>
    <property type="match status" value="1"/>
</dbReference>
<proteinExistence type="inferred from homology"/>
<dbReference type="RefSeq" id="WP_215231721.1">
    <property type="nucleotide sequence ID" value="NZ_CAJRAU010000001.1"/>
</dbReference>
<keyword evidence="9" id="KW-0675">Receptor</keyword>
<comment type="subcellular location">
    <subcellularLocation>
        <location evidence="1 7">Cell outer membrane</location>
        <topology evidence="1 7">Multi-pass membrane protein</topology>
    </subcellularLocation>
</comment>
<keyword evidence="2 7" id="KW-0813">Transport</keyword>
<sequence>MKKSLTQKRLYYQIVSKSMQQLFLAILFSGLVIGAPVIGQNILDKKISFRAEDISLETALKQLEAAEKVKFSYNSRTIPLKKKVQVNLKNEPFSVVLNHLLTPLDISYKEVGSQIVLIKTERNASEVTVPAEPAVTDDSRRNADRTISGIVRDESGEALPGVSIIAKGSQRGTISDIEGKFSMDIPDGSAVLVFSFVGYLNQEINISNQSTLEVKLLTDTKSLEEVVVVGYGTVKKSDLTGAVSEVSAKAIKDLPVASIDQKLVGQVAGVQIQQVSGAPGAGTSVKIRGSGSLGAGNEPLYVIDGMPYSSGLNQNINPLTFINPNDIDKITILKDASSTAIYGSRGANGVIMITTKNPGKNTSQVNFSSYAGLQSVPQRGRPEMLNAREFAEYQRDRINYVVRTREKRAATIEDYPEAYRDLDKLNNTGTNWYDLILQTAFIQDHNFDIQKGMEKSRLNFGFGYFSQEGTIKHTGIKRYSANFGFQSEILKNVTLQASVRPTFIDQNRAQTGAGRDPDVTGISLWANPVMTPYDEQGNIKPYITTPASIYNSTWSFANPLYILEQSKRNYQELRNLGNAALEWAPIENLKLRSAISTVVSVSQYKQYLPSTIGGSNNPPAPGRGASNRSFGNSFNWLIENTASYSKTLENHNLSILAGYTTQKSKGNGVNLNAGPYANDLIETINAAPGITGWGESVDTWSMISYLGRLNYSYKDRYLFTATLRSDGSSRFGTSNRFALFPSAAIAWKLSDEEFIKAIPAIDHLKLRASYGKSGNNNIGNYSHLSNVNMGQYVFNNNTVSAATVSLFNPFLGWEESEQFDLGLETALFKGKLSVTADLYHRKSVNMLLNDVIPAITGFNNQLVNKGSVRNRGLELGIDATPVSGQLTWDINFNVAFNRNKILATNENGDRILSGSMDSRPTNVSIVGKPIGQFYGFVLEGVYSQADIDNPAVAKYPGATAGYPRYRDLNGDGTVNEMIDYQDLGSPHPDFIYGLSNRVNYKNFDLAVNVNGQYGGYVMNGMRQTTDNLQGFFNIGKEWVNRWRSDENPGDGIHAFGPNSVHRVNDKIWLEDASYLRITNMTLGYTIPSDVFGQKRYYRNLRVYMSVQNLATFTKYTGANPEGQASNMDNTLVPGYDMGSYPIPRTVTAGINIQF</sequence>
<comment type="similarity">
    <text evidence="7">Belongs to the TonB-dependent receptor family.</text>
</comment>
<gene>
    <name evidence="9" type="ORF">DYBT9623_00276</name>
</gene>
<evidence type="ECO:0000259" key="8">
    <source>
        <dbReference type="Pfam" id="PF07715"/>
    </source>
</evidence>
<evidence type="ECO:0000256" key="7">
    <source>
        <dbReference type="PROSITE-ProRule" id="PRU01360"/>
    </source>
</evidence>
<dbReference type="Gene3D" id="2.60.40.1120">
    <property type="entry name" value="Carboxypeptidase-like, regulatory domain"/>
    <property type="match status" value="1"/>
</dbReference>
<dbReference type="NCBIfam" id="TIGR04057">
    <property type="entry name" value="SusC_RagA_signa"/>
    <property type="match status" value="1"/>
</dbReference>
<dbReference type="InterPro" id="IPR023997">
    <property type="entry name" value="TonB-dep_OMP_SusC/RagA_CS"/>
</dbReference>
<evidence type="ECO:0000256" key="6">
    <source>
        <dbReference type="ARBA" id="ARBA00023237"/>
    </source>
</evidence>
<name>A0ABM8UJE9_9BACT</name>
<keyword evidence="6 7" id="KW-0998">Cell outer membrane</keyword>
<dbReference type="InterPro" id="IPR023996">
    <property type="entry name" value="TonB-dep_OMP_SusC/RagA"/>
</dbReference>
<keyword evidence="5 7" id="KW-0472">Membrane</keyword>
<dbReference type="NCBIfam" id="TIGR04056">
    <property type="entry name" value="OMP_RagA_SusC"/>
    <property type="match status" value="1"/>
</dbReference>
<comment type="caution">
    <text evidence="9">The sequence shown here is derived from an EMBL/GenBank/DDBJ whole genome shotgun (WGS) entry which is preliminary data.</text>
</comment>
<reference evidence="9 10" key="1">
    <citation type="submission" date="2021-04" db="EMBL/GenBank/DDBJ databases">
        <authorList>
            <person name="Rodrigo-Torres L."/>
            <person name="Arahal R. D."/>
            <person name="Lucena T."/>
        </authorList>
    </citation>
    <scope>NUCLEOTIDE SEQUENCE [LARGE SCALE GENOMIC DNA]</scope>
    <source>
        <strain evidence="9 10">CECT 9623</strain>
    </source>
</reference>
<evidence type="ECO:0000256" key="3">
    <source>
        <dbReference type="ARBA" id="ARBA00022452"/>
    </source>
</evidence>
<evidence type="ECO:0000256" key="1">
    <source>
        <dbReference type="ARBA" id="ARBA00004571"/>
    </source>
</evidence>
<dbReference type="PROSITE" id="PS52016">
    <property type="entry name" value="TONB_DEPENDENT_REC_3"/>
    <property type="match status" value="1"/>
</dbReference>
<dbReference type="Pfam" id="PF07715">
    <property type="entry name" value="Plug"/>
    <property type="match status" value="1"/>
</dbReference>
<protein>
    <submittedName>
        <fullName evidence="9">TonB-dependent receptor P26</fullName>
    </submittedName>
</protein>
<feature type="domain" description="TonB-dependent receptor plug" evidence="8">
    <location>
        <begin position="236"/>
        <end position="350"/>
    </location>
</feature>
<dbReference type="Gene3D" id="2.40.170.20">
    <property type="entry name" value="TonB-dependent receptor, beta-barrel domain"/>
    <property type="match status" value="1"/>
</dbReference>
<keyword evidence="3 7" id="KW-1134">Transmembrane beta strand</keyword>